<proteinExistence type="predicted"/>
<gene>
    <name evidence="2" type="ORF">MSPICULIGERA_LOCUS24776</name>
</gene>
<dbReference type="AlphaFoldDB" id="A0AA36GD83"/>
<sequence>MIGMMNNPSNSVEFYSARRGSQEAEVEFVEGPKKSHVQYAADGRKIIDGKVVPEPAGRLWTRTLLSGAINHAMGTGSNPEVMDDEERGPRGQQGRQQKIRLVLPVALLICLASKIGAQDTTYNGRELAGLVGVVDLLGNVRRVWLSDTDEELLDYESGLYLSGVCVESTMVETCNLAVCRYPAAFACCLGQPGQYRGSFACLEANTTTTTAPAG</sequence>
<comment type="caution">
    <text evidence="2">The sequence shown here is derived from an EMBL/GenBank/DDBJ whole genome shotgun (WGS) entry which is preliminary data.</text>
</comment>
<feature type="region of interest" description="Disordered" evidence="1">
    <location>
        <begin position="72"/>
        <end position="94"/>
    </location>
</feature>
<feature type="non-terminal residue" evidence="2">
    <location>
        <position position="1"/>
    </location>
</feature>
<evidence type="ECO:0000256" key="1">
    <source>
        <dbReference type="SAM" id="MobiDB-lite"/>
    </source>
</evidence>
<protein>
    <submittedName>
        <fullName evidence="2">Uncharacterized protein</fullName>
    </submittedName>
</protein>
<accession>A0AA36GD83</accession>
<dbReference type="Proteomes" id="UP001177023">
    <property type="component" value="Unassembled WGS sequence"/>
</dbReference>
<evidence type="ECO:0000313" key="3">
    <source>
        <dbReference type="Proteomes" id="UP001177023"/>
    </source>
</evidence>
<dbReference type="PANTHER" id="PTHR38608:SF4">
    <property type="entry name" value="PROTEIN CBG07207"/>
    <property type="match status" value="1"/>
</dbReference>
<name>A0AA36GD83_9BILA</name>
<evidence type="ECO:0000313" key="2">
    <source>
        <dbReference type="EMBL" id="CAJ0586790.1"/>
    </source>
</evidence>
<keyword evidence="3" id="KW-1185">Reference proteome</keyword>
<organism evidence="2 3">
    <name type="scientific">Mesorhabditis spiculigera</name>
    <dbReference type="NCBI Taxonomy" id="96644"/>
    <lineage>
        <taxon>Eukaryota</taxon>
        <taxon>Metazoa</taxon>
        <taxon>Ecdysozoa</taxon>
        <taxon>Nematoda</taxon>
        <taxon>Chromadorea</taxon>
        <taxon>Rhabditida</taxon>
        <taxon>Rhabditina</taxon>
        <taxon>Rhabditomorpha</taxon>
        <taxon>Rhabditoidea</taxon>
        <taxon>Rhabditidae</taxon>
        <taxon>Mesorhabditinae</taxon>
        <taxon>Mesorhabditis</taxon>
    </lineage>
</organism>
<dbReference type="EMBL" id="CATQJA010002709">
    <property type="protein sequence ID" value="CAJ0586790.1"/>
    <property type="molecule type" value="Genomic_DNA"/>
</dbReference>
<dbReference type="PANTHER" id="PTHR38608">
    <property type="entry name" value="PROTEIN CBG07207"/>
    <property type="match status" value="1"/>
</dbReference>
<reference evidence="2" key="1">
    <citation type="submission" date="2023-06" db="EMBL/GenBank/DDBJ databases">
        <authorList>
            <person name="Delattre M."/>
        </authorList>
    </citation>
    <scope>NUCLEOTIDE SEQUENCE</scope>
    <source>
        <strain evidence="2">AF72</strain>
    </source>
</reference>